<dbReference type="InterPro" id="IPR044053">
    <property type="entry name" value="AsaB-like"/>
</dbReference>
<keyword evidence="3" id="KW-1185">Reference proteome</keyword>
<evidence type="ECO:0000313" key="2">
    <source>
        <dbReference type="EMBL" id="KAK0632757.1"/>
    </source>
</evidence>
<dbReference type="GO" id="GO:0016491">
    <property type="term" value="F:oxidoreductase activity"/>
    <property type="evidence" value="ECO:0007669"/>
    <property type="project" value="InterPro"/>
</dbReference>
<name>A0AA39XG91_9PEZI</name>
<reference evidence="2" key="1">
    <citation type="submission" date="2023-06" db="EMBL/GenBank/DDBJ databases">
        <title>Genome-scale phylogeny and comparative genomics of the fungal order Sordariales.</title>
        <authorList>
            <consortium name="Lawrence Berkeley National Laboratory"/>
            <person name="Hensen N."/>
            <person name="Bonometti L."/>
            <person name="Westerberg I."/>
            <person name="Brannstrom I.O."/>
            <person name="Guillou S."/>
            <person name="Cros-Aarteil S."/>
            <person name="Calhoun S."/>
            <person name="Haridas S."/>
            <person name="Kuo A."/>
            <person name="Mondo S."/>
            <person name="Pangilinan J."/>
            <person name="Riley R."/>
            <person name="Labutti K."/>
            <person name="Andreopoulos B."/>
            <person name="Lipzen A."/>
            <person name="Chen C."/>
            <person name="Yanf M."/>
            <person name="Daum C."/>
            <person name="Ng V."/>
            <person name="Clum A."/>
            <person name="Steindorff A."/>
            <person name="Ohm R."/>
            <person name="Martin F."/>
            <person name="Silar P."/>
            <person name="Natvig D."/>
            <person name="Lalanne C."/>
            <person name="Gautier V."/>
            <person name="Ament-Velasquez S.L."/>
            <person name="Kruys A."/>
            <person name="Hutchinson M.I."/>
            <person name="Powell A.J."/>
            <person name="Barry K."/>
            <person name="Miller A.N."/>
            <person name="Grigoriev I.V."/>
            <person name="Debuchy R."/>
            <person name="Gladieux P."/>
            <person name="Thoren M.H."/>
            <person name="Johannesson H."/>
        </authorList>
    </citation>
    <scope>NUCLEOTIDE SEQUENCE</scope>
    <source>
        <strain evidence="2">CBS 606.72</strain>
    </source>
</reference>
<comment type="caution">
    <text evidence="2">The sequence shown here is derived from an EMBL/GenBank/DDBJ whole genome shotgun (WGS) entry which is preliminary data.</text>
</comment>
<evidence type="ECO:0000313" key="3">
    <source>
        <dbReference type="Proteomes" id="UP001175000"/>
    </source>
</evidence>
<dbReference type="Proteomes" id="UP001175000">
    <property type="component" value="Unassembled WGS sequence"/>
</dbReference>
<protein>
    <submittedName>
        <fullName evidence="2">Uncharacterized protein</fullName>
    </submittedName>
</protein>
<organism evidence="2 3">
    <name type="scientific">Immersiella caudata</name>
    <dbReference type="NCBI Taxonomy" id="314043"/>
    <lineage>
        <taxon>Eukaryota</taxon>
        <taxon>Fungi</taxon>
        <taxon>Dikarya</taxon>
        <taxon>Ascomycota</taxon>
        <taxon>Pezizomycotina</taxon>
        <taxon>Sordariomycetes</taxon>
        <taxon>Sordariomycetidae</taxon>
        <taxon>Sordariales</taxon>
        <taxon>Lasiosphaeriaceae</taxon>
        <taxon>Immersiella</taxon>
    </lineage>
</organism>
<dbReference type="AlphaFoldDB" id="A0AA39XG91"/>
<evidence type="ECO:0000256" key="1">
    <source>
        <dbReference type="ARBA" id="ARBA00023604"/>
    </source>
</evidence>
<gene>
    <name evidence="2" type="ORF">B0T14DRAFT_533111</name>
</gene>
<accession>A0AA39XG91</accession>
<dbReference type="PANTHER" id="PTHR34598:SF3">
    <property type="entry name" value="OXIDOREDUCTASE AN1597"/>
    <property type="match status" value="1"/>
</dbReference>
<dbReference type="EMBL" id="JAULSU010000001">
    <property type="protein sequence ID" value="KAK0632757.1"/>
    <property type="molecule type" value="Genomic_DNA"/>
</dbReference>
<dbReference type="PANTHER" id="PTHR34598">
    <property type="entry name" value="BLL6449 PROTEIN"/>
    <property type="match status" value="1"/>
</dbReference>
<proteinExistence type="inferred from homology"/>
<comment type="similarity">
    <text evidence="1">Belongs to the asaB hydroxylase/desaturase family.</text>
</comment>
<dbReference type="NCBIfam" id="NF041278">
    <property type="entry name" value="CmcJ_NvfI_EfuI"/>
    <property type="match status" value="1"/>
</dbReference>
<sequence length="276" mass="31452">MCTQRHDLVTAVSYFLDRGDGEPPTPIYVGSTQVTNERPMISTKVTVTDVTGKGEFTLESHGFAFHKHVSKEKGFHDEVALRAEYYPECEELLKSFTGASQVVAFDHKVRRGPAYWHKLGENNSASRGPLRNAHVDQSYEGALIRLREVLSQKEAEEVQKGRRWQIVNVWRPIKPIRKDPLAVADATSVDDEDLVAASIIYACSGRRMESWTVKANPKHRWYFKYGMRPDEVVLIKCFDSDETAVARRVPHCAVEDPDETEAECRESVEVRCMLFY</sequence>